<organism evidence="1 2">
    <name type="scientific">Rhabditophanes sp. KR3021</name>
    <dbReference type="NCBI Taxonomy" id="114890"/>
    <lineage>
        <taxon>Eukaryota</taxon>
        <taxon>Metazoa</taxon>
        <taxon>Ecdysozoa</taxon>
        <taxon>Nematoda</taxon>
        <taxon>Chromadorea</taxon>
        <taxon>Rhabditida</taxon>
        <taxon>Tylenchina</taxon>
        <taxon>Panagrolaimomorpha</taxon>
        <taxon>Strongyloidoidea</taxon>
        <taxon>Alloionematidae</taxon>
        <taxon>Rhabditophanes</taxon>
    </lineage>
</organism>
<evidence type="ECO:0000313" key="1">
    <source>
        <dbReference type="Proteomes" id="UP000095286"/>
    </source>
</evidence>
<reference evidence="2" key="1">
    <citation type="submission" date="2016-11" db="UniProtKB">
        <authorList>
            <consortium name="WormBaseParasite"/>
        </authorList>
    </citation>
    <scope>IDENTIFICATION</scope>
    <source>
        <strain evidence="2">KR3021</strain>
    </source>
</reference>
<name>A0AC35U4W5_9BILA</name>
<dbReference type="Proteomes" id="UP000095286">
    <property type="component" value="Unplaced"/>
</dbReference>
<sequence>MSLLGNFDLQMLKVPLGFIKVLQFPFVLIAFTAMDGWGFLLEYTCSAKNGTEPFVQKALVDKFALSSNLIPNCNGTQLPLWDMSYGGTATLFGLLALSSLIFVMAMLFIYLMNLETYVNDNRYAHADCIVTAALAIVWFLVAVSWWSVTSNVVEATSNASIVKLLNEKHFCGNSECLSQSYSHSSPLLISVLSAWACAILFVGNIWFTYKETDWFKNRQPFPEPQMNIEF</sequence>
<protein>
    <submittedName>
        <fullName evidence="2">MARVEL domain-containing protein</fullName>
    </submittedName>
</protein>
<proteinExistence type="predicted"/>
<evidence type="ECO:0000313" key="2">
    <source>
        <dbReference type="WBParaSite" id="RSKR_0000748000.1"/>
    </source>
</evidence>
<accession>A0AC35U4W5</accession>
<dbReference type="WBParaSite" id="RSKR_0000748000.1">
    <property type="protein sequence ID" value="RSKR_0000748000.1"/>
    <property type="gene ID" value="RSKR_0000748000"/>
</dbReference>